<proteinExistence type="predicted"/>
<dbReference type="AlphaFoldDB" id="A0A9P0E4T9"/>
<reference evidence="1" key="1">
    <citation type="submission" date="2022-01" db="EMBL/GenBank/DDBJ databases">
        <authorList>
            <person name="King R."/>
        </authorList>
    </citation>
    <scope>NUCLEOTIDE SEQUENCE</scope>
</reference>
<keyword evidence="2" id="KW-1185">Reference proteome</keyword>
<evidence type="ECO:0000313" key="1">
    <source>
        <dbReference type="EMBL" id="CAH1390123.1"/>
    </source>
</evidence>
<gene>
    <name evidence="1" type="ORF">NEZAVI_LOCUS1377</name>
</gene>
<accession>A0A9P0E4T9</accession>
<dbReference type="Proteomes" id="UP001152798">
    <property type="component" value="Chromosome 1"/>
</dbReference>
<evidence type="ECO:0000313" key="2">
    <source>
        <dbReference type="Proteomes" id="UP001152798"/>
    </source>
</evidence>
<name>A0A9P0E4T9_NEZVI</name>
<organism evidence="1 2">
    <name type="scientific">Nezara viridula</name>
    <name type="common">Southern green stink bug</name>
    <name type="synonym">Cimex viridulus</name>
    <dbReference type="NCBI Taxonomy" id="85310"/>
    <lineage>
        <taxon>Eukaryota</taxon>
        <taxon>Metazoa</taxon>
        <taxon>Ecdysozoa</taxon>
        <taxon>Arthropoda</taxon>
        <taxon>Hexapoda</taxon>
        <taxon>Insecta</taxon>
        <taxon>Pterygota</taxon>
        <taxon>Neoptera</taxon>
        <taxon>Paraneoptera</taxon>
        <taxon>Hemiptera</taxon>
        <taxon>Heteroptera</taxon>
        <taxon>Panheteroptera</taxon>
        <taxon>Pentatomomorpha</taxon>
        <taxon>Pentatomoidea</taxon>
        <taxon>Pentatomidae</taxon>
        <taxon>Pentatominae</taxon>
        <taxon>Nezara</taxon>
    </lineage>
</organism>
<sequence>MLLIYSQQCPTVYLGPWCPVEALSFPMAPISPAPQHTRGPGHLWRRTRCHPQPAGGPPFSYYFLSNDCLIPAYSRRVTAPTGRQILLLLHQEQKIAIAVNEPVRSLALIVNDPFRSRRGQFLGKLEFSCQVVIMKKPASCLNKRVVQPVLKNATTTHLCRLPVVFITEGIQYPGQKQIEIPSGSMCKGVGCTVAGRESLPMGSGRKLGLV</sequence>
<protein>
    <submittedName>
        <fullName evidence="1">Uncharacterized protein</fullName>
    </submittedName>
</protein>
<dbReference type="EMBL" id="OV725077">
    <property type="protein sequence ID" value="CAH1390123.1"/>
    <property type="molecule type" value="Genomic_DNA"/>
</dbReference>